<feature type="region of interest" description="Disordered" evidence="2">
    <location>
        <begin position="1527"/>
        <end position="1548"/>
    </location>
</feature>
<accession>A0A835SRC6</accession>
<feature type="region of interest" description="Disordered" evidence="2">
    <location>
        <begin position="1255"/>
        <end position="1317"/>
    </location>
</feature>
<evidence type="ECO:0000313" key="4">
    <source>
        <dbReference type="Proteomes" id="UP000650467"/>
    </source>
</evidence>
<feature type="coiled-coil region" evidence="1">
    <location>
        <begin position="42"/>
        <end position="157"/>
    </location>
</feature>
<organism evidence="3 4">
    <name type="scientific">Chlamydomonas incerta</name>
    <dbReference type="NCBI Taxonomy" id="51695"/>
    <lineage>
        <taxon>Eukaryota</taxon>
        <taxon>Viridiplantae</taxon>
        <taxon>Chlorophyta</taxon>
        <taxon>core chlorophytes</taxon>
        <taxon>Chlorophyceae</taxon>
        <taxon>CS clade</taxon>
        <taxon>Chlamydomonadales</taxon>
        <taxon>Chlamydomonadaceae</taxon>
        <taxon>Chlamydomonas</taxon>
    </lineage>
</organism>
<feature type="compositionally biased region" description="Low complexity" evidence="2">
    <location>
        <begin position="1452"/>
        <end position="1475"/>
    </location>
</feature>
<evidence type="ECO:0000313" key="3">
    <source>
        <dbReference type="EMBL" id="KAG2425385.1"/>
    </source>
</evidence>
<comment type="caution">
    <text evidence="3">The sequence shown here is derived from an EMBL/GenBank/DDBJ whole genome shotgun (WGS) entry which is preliminary data.</text>
</comment>
<keyword evidence="1" id="KW-0175">Coiled coil</keyword>
<evidence type="ECO:0000256" key="2">
    <source>
        <dbReference type="SAM" id="MobiDB-lite"/>
    </source>
</evidence>
<feature type="compositionally biased region" description="Gly residues" evidence="2">
    <location>
        <begin position="1414"/>
        <end position="1427"/>
    </location>
</feature>
<gene>
    <name evidence="3" type="ORF">HXX76_013799</name>
</gene>
<proteinExistence type="predicted"/>
<dbReference type="Proteomes" id="UP000650467">
    <property type="component" value="Unassembled WGS sequence"/>
</dbReference>
<name>A0A835SRC6_CHLIN</name>
<feature type="compositionally biased region" description="Low complexity" evidence="2">
    <location>
        <begin position="1395"/>
        <end position="1413"/>
    </location>
</feature>
<feature type="coiled-coil region" evidence="1">
    <location>
        <begin position="849"/>
        <end position="887"/>
    </location>
</feature>
<feature type="region of interest" description="Disordered" evidence="2">
    <location>
        <begin position="1355"/>
        <end position="1380"/>
    </location>
</feature>
<reference evidence="3" key="1">
    <citation type="journal article" date="2020" name="bioRxiv">
        <title>Comparative genomics of Chlamydomonas.</title>
        <authorList>
            <person name="Craig R.J."/>
            <person name="Hasan A.R."/>
            <person name="Ness R.W."/>
            <person name="Keightley P.D."/>
        </authorList>
    </citation>
    <scope>NUCLEOTIDE SEQUENCE</scope>
    <source>
        <strain evidence="3">SAG 7.73</strain>
    </source>
</reference>
<feature type="coiled-coil region" evidence="1">
    <location>
        <begin position="186"/>
        <end position="252"/>
    </location>
</feature>
<sequence length="1809" mass="192070">MASMEALLETGVAGPVNAGGPGEHDLLAAATAFFKWRQAALKANFRRELEGILEEVAQEEETSQRVQKQLQRTQERLEEATQAVSKVTNDHRLAMVHIDQLRIQNDELFKALEAAEGASRTHAEQARAASIMHKEEAKRRQDESKRAALELESANEQNAILVAQQQVLLEQLATRDKEVADSSSEALHHKRNAARLQEEVERLEAIARATGERAAAAEAQAAARNDQINKLYSELNTLRERYHSELSELKAARIGAAEVSRMRERMDSLQGTNDSLVAARDELRASLEGVMAKLTAAEQRLKRQAVAATMREDIIDAITTVGRELTRDSNESHMLQATTRLSSELDLALTNNTDLAERLTSSEAVIAQQQGALRRLTEECAQKELLLRESREHRDEQHRINAELAAELQRLAAEAALGPILVLDKDGNLVPQKSPMPVPPSATAPAVSQLEAQSTAVRVILADKAFGLGALIHAIAAKPGSVQSVRAQLGECRALAEHLRAEVEDVSSLLATRPFEGEELARKLPQLQDRLAKTESCMVASREDLSLKQVHAVGLEARVLQAESALRAGSSLLQGWHGLLAEVAAAEDGRLEPDVRLGLREELKTREDSLHRALLDLAATAPALLGGDPGYAGAQVAMREASNAMMELALTLGDRLVDAPATRTRVLATEALLLDRAGVLTRFREVLAAAPGEIADMVERLTAIIPDVQCMGPAIEEMLRCVQHYLAAGKAPTVDVVALQGEVLMLRGLVRTKDLTIQSLEAVGTGIRTGSPTKRALKMVPLEALHAAEAARDAVAGEKAALQTRMVDQRVRLVAARHRLVNYMASLRIACETAEVFYKWRTAAAVIKAERCYEEMVAAQEEQARVEKEAAEEKARMEAEAEAMRTAHAAEVASLNTAHEAEVTELTTKHIAEAAETRVKVLRLVMKEKAARWRELMAYSVLYHWRHRVRRQVEARQRWRKWSDRLRALEEPDNPTYRDILYGPRLTIARRLAIRRRDLSDLLTPHARTGADVARMVLKAWRGWAYMKRQLHKVDALTEALPDFIENIGNRRRLERAWLALRLWTAGCATKRAHEAIRDYENAAAEADAAKTAAESALVQLRDEQEQAEFAAADAAAQAGGLMAMGHDMGVGPGGGMYGGGMMHGTEVGTQYLPNVHTVLSAGGAAPAHSAAEDAVAAAAAAGLGVSAVPINSAIQYLSDGGAGGGYMSLGGAHTDASGGVNVARWGDLTTAGGAMPPVAGPSEAALIAQRRITAPGGQYGSDQEELYGRGYGRRGGPSGRLPPAGPHSRRATGSGRPSGDGSGLNRRSSSGMSAVGGLTERAERLVRAVDAIGAGVADTAALLSPRTKVLQAGNSAPELGTAMDDLVERPPPISPTRRIQTDGTVAIEYLNQASDGGAMSSPPGSPSRARPLSGGGFTAATSGGGYAPAPGATMSAPVPSLGHAAHTSDCLRQPQQSAPPALAGAQSGAAQARVRSARTSGSGAVAAAPGGGIAAGTNSVQVLLSRLPGRNRPIREEPRPLTRAVPPAWGAGGGAQQQQQQSQGSSRTYAHVGSRLHEETVSTIAKKRLNGGDSERGAANLTRLPTPPLLTAPAAPIGMLLPPRNDVPGPVTTLQVERQTGGVTTLPDGHTVRVYPAADQAPVHAVWPHVPAGSMPGAAGATINPSEQMRRRGEEWTEPLPPYVPSAPGALTTPVPTSNAAQELAALLQQQQAGLGAALQPAAKQGKVVRFERMTPPPPGQKGPLVLMAGDGEGAATTGATAALEATFALQPAASTGGAALPPPEAGGPVAYIQLPSPVKVSIRLPGH</sequence>
<evidence type="ECO:0000256" key="1">
    <source>
        <dbReference type="SAM" id="Coils"/>
    </source>
</evidence>
<protein>
    <submittedName>
        <fullName evidence="3">Uncharacterized protein</fullName>
    </submittedName>
</protein>
<dbReference type="OrthoDB" id="538196at2759"/>
<feature type="region of interest" description="Disordered" evidence="2">
    <location>
        <begin position="1395"/>
        <end position="1477"/>
    </location>
</feature>
<dbReference type="EMBL" id="JAEHOC010000056">
    <property type="protein sequence ID" value="KAG2425385.1"/>
    <property type="molecule type" value="Genomic_DNA"/>
</dbReference>
<feature type="coiled-coil region" evidence="1">
    <location>
        <begin position="366"/>
        <end position="414"/>
    </location>
</feature>
<keyword evidence="4" id="KW-1185">Reference proteome</keyword>
<feature type="compositionally biased region" description="Low complexity" evidence="2">
    <location>
        <begin position="1537"/>
        <end position="1547"/>
    </location>
</feature>
<feature type="compositionally biased region" description="Gly residues" evidence="2">
    <location>
        <begin position="1270"/>
        <end position="1279"/>
    </location>
</feature>
<feature type="coiled-coil region" evidence="1">
    <location>
        <begin position="1077"/>
        <end position="1107"/>
    </location>
</feature>